<sequence length="600" mass="69394">MNNNPFAVVTPEEMTAEQADRLFVEMYSDFPQIRRPGNSIISGARGCGKSMFIRCSLPDVLMQKENKSDGKKIKFSDLDYLAFSVSCEKTYPNIKEFEGLDDKHTPYLINEHFLALHVLMSALFQLSKIQIENFDKKKYQNFFEDVYKRYMRLSRCLDDINPDYTSSNSFFLSLYRHTEKMQSDLIIYPSQFALNIEGEDYTYNMPLLSFLRFIVPVFKEMTNLPGFPKNKNIIIFVDDADNLSKIQTEIINTWIAYRTQPSISLKISTQLGLYKTHLTTAGVLIESPHDYKEINISNRYTTNAEDKYFDKASEILEKRLKLSGIDIKPEEFFPNYDKQVEGIQKEIELIKKEYPIKGRGNRLDDDVRRYAVPNYISKLGGRRKSRSTYRYAGLENIVHLSSGIIRYLLDAVSDMYETAIVKNKDDNITEISSDIQDRVLRNQADTFLYSELLKLNNNYQLTPINSPANDVEKLQNLICSMGKTFHDILISDRSERKVFSIALSNVPDQELSEIFKLGVRLGFFHETRIGNKEGNGRTLLYIMNRCLAPLFTLDPTGFQGYLFVTNKALHEAIKTAKPLRTLSECDDDMRQLTFDDILEE</sequence>
<gene>
    <name evidence="1" type="ORF">IE37_03149</name>
</gene>
<evidence type="ECO:0000313" key="1">
    <source>
        <dbReference type="EMBL" id="PWJ10259.1"/>
    </source>
</evidence>
<accession>A0A315XUC6</accession>
<dbReference type="InterPro" id="IPR056955">
    <property type="entry name" value="ORC-CDC6-like"/>
</dbReference>
<dbReference type="EMBL" id="QGDI01000015">
    <property type="protein sequence ID" value="PWJ10259.1"/>
    <property type="molecule type" value="Genomic_DNA"/>
</dbReference>
<dbReference type="RefSeq" id="WP_109727824.1">
    <property type="nucleotide sequence ID" value="NZ_QGDI01000015.1"/>
</dbReference>
<dbReference type="OrthoDB" id="8432819at2"/>
<dbReference type="AlphaFoldDB" id="A0A315XUC6"/>
<comment type="caution">
    <text evidence="1">The sequence shown here is derived from an EMBL/GenBank/DDBJ whole genome shotgun (WGS) entry which is preliminary data.</text>
</comment>
<proteinExistence type="predicted"/>
<name>A0A315XUC6_RUMFL</name>
<evidence type="ECO:0000313" key="2">
    <source>
        <dbReference type="Proteomes" id="UP000245720"/>
    </source>
</evidence>
<dbReference type="Pfam" id="PF24389">
    <property type="entry name" value="ORC-CDC6-like"/>
    <property type="match status" value="1"/>
</dbReference>
<dbReference type="InterPro" id="IPR027417">
    <property type="entry name" value="P-loop_NTPase"/>
</dbReference>
<organism evidence="1 2">
    <name type="scientific">Ruminococcus flavefaciens</name>
    <dbReference type="NCBI Taxonomy" id="1265"/>
    <lineage>
        <taxon>Bacteria</taxon>
        <taxon>Bacillati</taxon>
        <taxon>Bacillota</taxon>
        <taxon>Clostridia</taxon>
        <taxon>Eubacteriales</taxon>
        <taxon>Oscillospiraceae</taxon>
        <taxon>Ruminococcus</taxon>
    </lineage>
</organism>
<dbReference type="Proteomes" id="UP000245720">
    <property type="component" value="Unassembled WGS sequence"/>
</dbReference>
<reference evidence="1 2" key="1">
    <citation type="submission" date="2018-05" db="EMBL/GenBank/DDBJ databases">
        <title>The Hungate 1000. A catalogue of reference genomes from the rumen microbiome.</title>
        <authorList>
            <person name="Kelly W."/>
        </authorList>
    </citation>
    <scope>NUCLEOTIDE SEQUENCE [LARGE SCALE GENOMIC DNA]</scope>
    <source>
        <strain evidence="1 2">SAb67</strain>
    </source>
</reference>
<protein>
    <submittedName>
        <fullName evidence="1">Uncharacterized protein</fullName>
    </submittedName>
</protein>
<dbReference type="SUPFAM" id="SSF52540">
    <property type="entry name" value="P-loop containing nucleoside triphosphate hydrolases"/>
    <property type="match status" value="1"/>
</dbReference>